<evidence type="ECO:0000313" key="1">
    <source>
        <dbReference type="EMBL" id="ADC49295.1"/>
    </source>
</evidence>
<protein>
    <submittedName>
        <fullName evidence="1">SecC motif containing protein</fullName>
    </submittedName>
</protein>
<dbReference type="Gene3D" id="3.10.450.50">
    <property type="match status" value="1"/>
</dbReference>
<sequence>MKKQDFERLIKGLQAESARMAASTDKKLWETLRAPFSLREALSTLTKDELHDIRKLLEIPRASSLNKAALTDLLCEQLPHLVENVYTRWEDMRFALLLKLIKQGGMVSADGFTTGQLMYFRSTGFIFTAIYEGERVLALPNEFTELLKGLEKDREVKKLINRNTEWFKLINGLLYHYGTLSSTVFFRFVEKFTGGSLDPLFFTVLNDTSKFYKHIQKSHHAYSHIEVDEPAEILQAQEMRADIEFRPLTKEEVVRAGALGYIERDECYRKFHSYVLSNYDIEKHDAEHITQEVLFSIKTGYAMGELFEMLQEWFEFPTKEAAEEMADLVVYLNNHTRQWPNKGYGPIELRKKHEAESKPTPEQPSNVFSFETKQKVGRNDACPCGSGKKFKKCCGA</sequence>
<dbReference type="Pfam" id="PF02810">
    <property type="entry name" value="SEC-C"/>
    <property type="match status" value="1"/>
</dbReference>
<dbReference type="Proteomes" id="UP000001544">
    <property type="component" value="Chromosome"/>
</dbReference>
<reference evidence="1 2" key="1">
    <citation type="journal article" date="2011" name="Environ. Microbiol.">
        <title>Genome of alkaliphilic Bacillus pseudofirmus OF4 reveals adaptations that support the ability to grow in an external pH range from 7.5 to 11.4.</title>
        <authorList>
            <person name="Janto B."/>
            <person name="Ahmed A."/>
            <person name="Ito M."/>
            <person name="Liu J."/>
            <person name="Hicks D.B."/>
            <person name="Pagni S."/>
            <person name="Fackelmayer O.J."/>
            <person name="Smith T.A."/>
            <person name="Earl J."/>
            <person name="Elbourne L.D."/>
            <person name="Hassan K."/>
            <person name="Paulsen I.T."/>
            <person name="Kolsto A.B."/>
            <person name="Tourasse N.J."/>
            <person name="Ehrlich G.D."/>
            <person name="Boissy R."/>
            <person name="Ivey D.M."/>
            <person name="Li G."/>
            <person name="Xue Y."/>
            <person name="Ma Y."/>
            <person name="Hu F.Z."/>
            <person name="Krulwich T.A."/>
        </authorList>
    </citation>
    <scope>NUCLEOTIDE SEQUENCE [LARGE SCALE GENOMIC DNA]</scope>
    <source>
        <strain evidence="2">ATCC BAA-2126 / JCM 17055 / OF4</strain>
    </source>
</reference>
<dbReference type="RefSeq" id="WP_012960568.1">
    <property type="nucleotide sequence ID" value="NC_013791.2"/>
</dbReference>
<evidence type="ECO:0000313" key="2">
    <source>
        <dbReference type="Proteomes" id="UP000001544"/>
    </source>
</evidence>
<name>D3FZQ3_ALKPO</name>
<dbReference type="KEGG" id="bpf:BpOF4_06165"/>
<dbReference type="STRING" id="398511.BpOF4_06165"/>
<accession>D3FZQ3</accession>
<dbReference type="HOGENOM" id="CLU_057071_0_0_9"/>
<proteinExistence type="predicted"/>
<keyword evidence="2" id="KW-1185">Reference proteome</keyword>
<organism evidence="1 2">
    <name type="scientific">Alkalihalophilus pseudofirmus (strain ATCC BAA-2126 / JCM 17055 / OF4)</name>
    <name type="common">Bacillus pseudofirmus</name>
    <dbReference type="NCBI Taxonomy" id="398511"/>
    <lineage>
        <taxon>Bacteria</taxon>
        <taxon>Bacillati</taxon>
        <taxon>Bacillota</taxon>
        <taxon>Bacilli</taxon>
        <taxon>Bacillales</taxon>
        <taxon>Bacillaceae</taxon>
        <taxon>Alkalihalophilus</taxon>
    </lineage>
</organism>
<gene>
    <name evidence="1" type="ordered locus">BpOF4_06165</name>
</gene>
<dbReference type="AlphaFoldDB" id="D3FZQ3"/>
<dbReference type="SUPFAM" id="SSF103642">
    <property type="entry name" value="Sec-C motif"/>
    <property type="match status" value="1"/>
</dbReference>
<dbReference type="EMBL" id="CP001878">
    <property type="protein sequence ID" value="ADC49295.1"/>
    <property type="molecule type" value="Genomic_DNA"/>
</dbReference>
<dbReference type="InterPro" id="IPR004027">
    <property type="entry name" value="SEC_C_motif"/>
</dbReference>
<dbReference type="eggNOG" id="COG3012">
    <property type="taxonomic scope" value="Bacteria"/>
</dbReference>